<gene>
    <name evidence="1" type="ORF">P4H66_03935</name>
</gene>
<evidence type="ECO:0000313" key="1">
    <source>
        <dbReference type="EMBL" id="MEC0239021.1"/>
    </source>
</evidence>
<dbReference type="Proteomes" id="UP001344632">
    <property type="component" value="Unassembled WGS sequence"/>
</dbReference>
<dbReference type="RefSeq" id="WP_326085915.1">
    <property type="nucleotide sequence ID" value="NZ_JARLKZ010000003.1"/>
</dbReference>
<dbReference type="EMBL" id="JARLKZ010000003">
    <property type="protein sequence ID" value="MEC0239021.1"/>
    <property type="molecule type" value="Genomic_DNA"/>
</dbReference>
<proteinExistence type="predicted"/>
<sequence>MAGKTQILQKWPEAVVDPDHPAWGPEEAFHFWGEPLYGYYLNDDAWANG</sequence>
<evidence type="ECO:0000313" key="2">
    <source>
        <dbReference type="Proteomes" id="UP001344632"/>
    </source>
</evidence>
<organism evidence="1 2">
    <name type="scientific">Paenibacillus dokdonensis</name>
    <dbReference type="NCBI Taxonomy" id="2567944"/>
    <lineage>
        <taxon>Bacteria</taxon>
        <taxon>Bacillati</taxon>
        <taxon>Bacillota</taxon>
        <taxon>Bacilli</taxon>
        <taxon>Bacillales</taxon>
        <taxon>Paenibacillaceae</taxon>
        <taxon>Paenibacillus</taxon>
    </lineage>
</organism>
<protein>
    <submittedName>
        <fullName evidence="1">Uncharacterized protein</fullName>
    </submittedName>
</protein>
<name>A0ABU6GLA2_9BACL</name>
<comment type="caution">
    <text evidence="1">The sequence shown here is derived from an EMBL/GenBank/DDBJ whole genome shotgun (WGS) entry which is preliminary data.</text>
</comment>
<reference evidence="1 2" key="1">
    <citation type="submission" date="2023-03" db="EMBL/GenBank/DDBJ databases">
        <title>Bacillus Genome Sequencing.</title>
        <authorList>
            <person name="Dunlap C."/>
        </authorList>
    </citation>
    <scope>NUCLEOTIDE SEQUENCE [LARGE SCALE GENOMIC DNA]</scope>
    <source>
        <strain evidence="1 2">BD-525</strain>
    </source>
</reference>
<accession>A0ABU6GLA2</accession>
<keyword evidence="2" id="KW-1185">Reference proteome</keyword>